<protein>
    <submittedName>
        <fullName evidence="2">Uncharacterized protein</fullName>
    </submittedName>
</protein>
<keyword evidence="1" id="KW-0732">Signal</keyword>
<keyword evidence="3" id="KW-1185">Reference proteome</keyword>
<evidence type="ECO:0000313" key="2">
    <source>
        <dbReference type="EMBL" id="KAF2858805.1"/>
    </source>
</evidence>
<evidence type="ECO:0000256" key="1">
    <source>
        <dbReference type="SAM" id="SignalP"/>
    </source>
</evidence>
<feature type="chain" id="PRO_5025478574" evidence="1">
    <location>
        <begin position="18"/>
        <end position="388"/>
    </location>
</feature>
<feature type="signal peptide" evidence="1">
    <location>
        <begin position="1"/>
        <end position="17"/>
    </location>
</feature>
<reference evidence="2" key="1">
    <citation type="journal article" date="2020" name="Stud. Mycol.">
        <title>101 Dothideomycetes genomes: a test case for predicting lifestyles and emergence of pathogens.</title>
        <authorList>
            <person name="Haridas S."/>
            <person name="Albert R."/>
            <person name="Binder M."/>
            <person name="Bloem J."/>
            <person name="Labutti K."/>
            <person name="Salamov A."/>
            <person name="Andreopoulos B."/>
            <person name="Baker S."/>
            <person name="Barry K."/>
            <person name="Bills G."/>
            <person name="Bluhm B."/>
            <person name="Cannon C."/>
            <person name="Castanera R."/>
            <person name="Culley D."/>
            <person name="Daum C."/>
            <person name="Ezra D."/>
            <person name="Gonzalez J."/>
            <person name="Henrissat B."/>
            <person name="Kuo A."/>
            <person name="Liang C."/>
            <person name="Lipzen A."/>
            <person name="Lutzoni F."/>
            <person name="Magnuson J."/>
            <person name="Mondo S."/>
            <person name="Nolan M."/>
            <person name="Ohm R."/>
            <person name="Pangilinan J."/>
            <person name="Park H.-J."/>
            <person name="Ramirez L."/>
            <person name="Alfaro M."/>
            <person name="Sun H."/>
            <person name="Tritt A."/>
            <person name="Yoshinaga Y."/>
            <person name="Zwiers L.-H."/>
            <person name="Turgeon B."/>
            <person name="Goodwin S."/>
            <person name="Spatafora J."/>
            <person name="Crous P."/>
            <person name="Grigoriev I."/>
        </authorList>
    </citation>
    <scope>NUCLEOTIDE SEQUENCE</scope>
    <source>
        <strain evidence="2">CBS 480.64</strain>
    </source>
</reference>
<gene>
    <name evidence="2" type="ORF">K470DRAFT_265739</name>
</gene>
<accession>A0A6A7BVR1</accession>
<proteinExistence type="predicted"/>
<sequence>MNLRSSLILAAATLARASTLPPTAAASPAAGSYPAAAAAAIPSTASAVLGNWSLAFGHLFSGSSDTPNCLSSICSDFSTLGHGRLSPIGLNPDLVKQPICNASASSANTADSLPWTIRSLSDMFIAQLLGAFSDGTTVAGASLSASPKAKKAYSYICTNARYSVLDAYHLDSARVVNTTCHAAGTNMAPRPAQALASANLTDVSLYSNAVSDLFGSTWTATARDKAELGDLCTTAKGRLDGYARMGMSADLVKECVCGGNVSEMPSAVPSAHPHGPPMGAPMGAGGAPMAGMNAPLGSAPGAPMENAPHHPPFYFPGMDTLPKRGEVLTTTQATQLIKMHMTRIFVIVLNGMSDMPDWNDFLCKNLSVRGLDSCGLMGEGVLKAVCAK</sequence>
<evidence type="ECO:0000313" key="3">
    <source>
        <dbReference type="Proteomes" id="UP000799421"/>
    </source>
</evidence>
<dbReference type="EMBL" id="MU006002">
    <property type="protein sequence ID" value="KAF2858805.1"/>
    <property type="molecule type" value="Genomic_DNA"/>
</dbReference>
<name>A0A6A7BVR1_9PEZI</name>
<organism evidence="2 3">
    <name type="scientific">Piedraia hortae CBS 480.64</name>
    <dbReference type="NCBI Taxonomy" id="1314780"/>
    <lineage>
        <taxon>Eukaryota</taxon>
        <taxon>Fungi</taxon>
        <taxon>Dikarya</taxon>
        <taxon>Ascomycota</taxon>
        <taxon>Pezizomycotina</taxon>
        <taxon>Dothideomycetes</taxon>
        <taxon>Dothideomycetidae</taxon>
        <taxon>Capnodiales</taxon>
        <taxon>Piedraiaceae</taxon>
        <taxon>Piedraia</taxon>
    </lineage>
</organism>
<dbReference type="OrthoDB" id="3624420at2759"/>
<dbReference type="AlphaFoldDB" id="A0A6A7BVR1"/>
<dbReference type="Proteomes" id="UP000799421">
    <property type="component" value="Unassembled WGS sequence"/>
</dbReference>